<dbReference type="AlphaFoldDB" id="A0A183GTJ3"/>
<protein>
    <submittedName>
        <fullName evidence="4">Tyrosine-protein phosphatase domain-containing protein</fullName>
    </submittedName>
</protein>
<keyword evidence="3" id="KW-1185">Reference proteome</keyword>
<accession>A0A3P8EKT5</accession>
<reference evidence="2 3" key="1">
    <citation type="submission" date="2018-11" db="EMBL/GenBank/DDBJ databases">
        <authorList>
            <consortium name="Pathogen Informatics"/>
        </authorList>
    </citation>
    <scope>NUCLEOTIDE SEQUENCE [LARGE SCALE GENOMIC DNA]</scope>
</reference>
<accession>A0A183GTJ3</accession>
<gene>
    <name evidence="2" type="ORF">HPBE_LOCUS26010</name>
</gene>
<dbReference type="EMBL" id="UZAH01039020">
    <property type="protein sequence ID" value="VDP55190.1"/>
    <property type="molecule type" value="Genomic_DNA"/>
</dbReference>
<organism evidence="3 4">
    <name type="scientific">Heligmosomoides polygyrus</name>
    <name type="common">Parasitic roundworm</name>
    <dbReference type="NCBI Taxonomy" id="6339"/>
    <lineage>
        <taxon>Eukaryota</taxon>
        <taxon>Metazoa</taxon>
        <taxon>Ecdysozoa</taxon>
        <taxon>Nematoda</taxon>
        <taxon>Chromadorea</taxon>
        <taxon>Rhabditida</taxon>
        <taxon>Rhabditina</taxon>
        <taxon>Rhabditomorpha</taxon>
        <taxon>Strongyloidea</taxon>
        <taxon>Heligmosomidae</taxon>
        <taxon>Heligmosomoides</taxon>
    </lineage>
</organism>
<feature type="region of interest" description="Disordered" evidence="1">
    <location>
        <begin position="1"/>
        <end position="20"/>
    </location>
</feature>
<reference evidence="4" key="2">
    <citation type="submission" date="2019-09" db="UniProtKB">
        <authorList>
            <consortium name="WormBaseParasite"/>
        </authorList>
    </citation>
    <scope>IDENTIFICATION</scope>
</reference>
<evidence type="ECO:0000313" key="2">
    <source>
        <dbReference type="EMBL" id="VDP55190.1"/>
    </source>
</evidence>
<proteinExistence type="predicted"/>
<dbReference type="OrthoDB" id="5829808at2759"/>
<feature type="region of interest" description="Disordered" evidence="1">
    <location>
        <begin position="25"/>
        <end position="44"/>
    </location>
</feature>
<name>A0A183GTJ3_HELPZ</name>
<dbReference type="Proteomes" id="UP000050761">
    <property type="component" value="Unassembled WGS sequence"/>
</dbReference>
<evidence type="ECO:0000313" key="4">
    <source>
        <dbReference type="WBParaSite" id="HPBE_0002601301-mRNA-1"/>
    </source>
</evidence>
<sequence>MKRYERCGRTSDRNDGMYQPFLTTGTVGGELRPEQNPRRGGNGILNSAMEFPLTLSDPNERTPYTFKYLDFMADRHMQYSHVVPNVNLFTVGKDKIMSRLAMISRIGHRILLHS</sequence>
<evidence type="ECO:0000256" key="1">
    <source>
        <dbReference type="SAM" id="MobiDB-lite"/>
    </source>
</evidence>
<evidence type="ECO:0000313" key="3">
    <source>
        <dbReference type="Proteomes" id="UP000050761"/>
    </source>
</evidence>
<dbReference type="WBParaSite" id="HPBE_0002601301-mRNA-1">
    <property type="protein sequence ID" value="HPBE_0002601301-mRNA-1"/>
    <property type="gene ID" value="HPBE_0002601301"/>
</dbReference>
<feature type="compositionally biased region" description="Basic and acidic residues" evidence="1">
    <location>
        <begin position="1"/>
        <end position="15"/>
    </location>
</feature>